<evidence type="ECO:0000313" key="1">
    <source>
        <dbReference type="EMBL" id="WOG84826.1"/>
    </source>
</evidence>
<dbReference type="AlphaFoldDB" id="A0A166IH10"/>
<dbReference type="EMBL" id="CP093343">
    <property type="protein sequence ID" value="WOG84826.1"/>
    <property type="molecule type" value="Genomic_DNA"/>
</dbReference>
<keyword evidence="2" id="KW-1185">Reference proteome</keyword>
<evidence type="ECO:0000313" key="2">
    <source>
        <dbReference type="Proteomes" id="UP000077755"/>
    </source>
</evidence>
<dbReference type="Gramene" id="KZN11122">
    <property type="protein sequence ID" value="KZN11122"/>
    <property type="gene ID" value="DCAR_003778"/>
</dbReference>
<protein>
    <submittedName>
        <fullName evidence="1">Uncharacterized protein</fullName>
    </submittedName>
</protein>
<accession>A0A166IH10</accession>
<reference evidence="1" key="2">
    <citation type="submission" date="2022-03" db="EMBL/GenBank/DDBJ databases">
        <title>Draft title - Genomic analysis of global carrot germplasm unveils the trajectory of domestication and the origin of high carotenoid orange carrot.</title>
        <authorList>
            <person name="Iorizzo M."/>
            <person name="Ellison S."/>
            <person name="Senalik D."/>
            <person name="Macko-Podgorni A."/>
            <person name="Grzebelus D."/>
            <person name="Bostan H."/>
            <person name="Rolling W."/>
            <person name="Curaba J."/>
            <person name="Simon P."/>
        </authorList>
    </citation>
    <scope>NUCLEOTIDE SEQUENCE</scope>
    <source>
        <tissue evidence="1">Leaf</tissue>
    </source>
</reference>
<name>A0A166IH10_DAUCS</name>
<gene>
    <name evidence="1" type="ORF">DCAR_0104011</name>
</gene>
<proteinExistence type="predicted"/>
<organism evidence="1 2">
    <name type="scientific">Daucus carota subsp. sativus</name>
    <name type="common">Carrot</name>
    <dbReference type="NCBI Taxonomy" id="79200"/>
    <lineage>
        <taxon>Eukaryota</taxon>
        <taxon>Viridiplantae</taxon>
        <taxon>Streptophyta</taxon>
        <taxon>Embryophyta</taxon>
        <taxon>Tracheophyta</taxon>
        <taxon>Spermatophyta</taxon>
        <taxon>Magnoliopsida</taxon>
        <taxon>eudicotyledons</taxon>
        <taxon>Gunneridae</taxon>
        <taxon>Pentapetalae</taxon>
        <taxon>asterids</taxon>
        <taxon>campanulids</taxon>
        <taxon>Apiales</taxon>
        <taxon>Apiaceae</taxon>
        <taxon>Apioideae</taxon>
        <taxon>Scandiceae</taxon>
        <taxon>Daucinae</taxon>
        <taxon>Daucus</taxon>
        <taxon>Daucus sect. Daucus</taxon>
    </lineage>
</organism>
<sequence length="106" mass="11868">MKKQLLTRKIVAKLSGEHSAVAYASVKALVDKAVVLAPRGAENHVPITEIPVCRNRNFGDMTREARVSKRLKATTKDHLEIPKHAELHAREEWYDKGSKDGLMPGR</sequence>
<reference evidence="1" key="1">
    <citation type="journal article" date="2016" name="Nat. Genet.">
        <title>A high-quality carrot genome assembly provides new insights into carotenoid accumulation and asterid genome evolution.</title>
        <authorList>
            <person name="Iorizzo M."/>
            <person name="Ellison S."/>
            <person name="Senalik D."/>
            <person name="Zeng P."/>
            <person name="Satapoomin P."/>
            <person name="Huang J."/>
            <person name="Bowman M."/>
            <person name="Iovene M."/>
            <person name="Sanseverino W."/>
            <person name="Cavagnaro P."/>
            <person name="Yildiz M."/>
            <person name="Macko-Podgorni A."/>
            <person name="Moranska E."/>
            <person name="Grzebelus E."/>
            <person name="Grzebelus D."/>
            <person name="Ashrafi H."/>
            <person name="Zheng Z."/>
            <person name="Cheng S."/>
            <person name="Spooner D."/>
            <person name="Van Deynze A."/>
            <person name="Simon P."/>
        </authorList>
    </citation>
    <scope>NUCLEOTIDE SEQUENCE</scope>
    <source>
        <tissue evidence="1">Leaf</tissue>
    </source>
</reference>
<dbReference type="Proteomes" id="UP000077755">
    <property type="component" value="Chromosome 1"/>
</dbReference>